<reference evidence="3" key="1">
    <citation type="journal article" date="2019" name="Int. J. Syst. Evol. Microbiol.">
        <title>The Global Catalogue of Microorganisms (GCM) 10K type strain sequencing project: providing services to taxonomists for standard genome sequencing and annotation.</title>
        <authorList>
            <consortium name="The Broad Institute Genomics Platform"/>
            <consortium name="The Broad Institute Genome Sequencing Center for Infectious Disease"/>
            <person name="Wu L."/>
            <person name="Ma J."/>
        </authorList>
    </citation>
    <scope>NUCLEOTIDE SEQUENCE [LARGE SCALE GENOMIC DNA]</scope>
    <source>
        <strain evidence="3">JCM 31202</strain>
    </source>
</reference>
<keyword evidence="1" id="KW-0812">Transmembrane</keyword>
<evidence type="ECO:0000256" key="1">
    <source>
        <dbReference type="SAM" id="Phobius"/>
    </source>
</evidence>
<keyword evidence="1" id="KW-0472">Membrane</keyword>
<dbReference type="RefSeq" id="WP_378302769.1">
    <property type="nucleotide sequence ID" value="NZ_JBHTJA010000061.1"/>
</dbReference>
<dbReference type="Proteomes" id="UP001596972">
    <property type="component" value="Unassembled WGS sequence"/>
</dbReference>
<keyword evidence="3" id="KW-1185">Reference proteome</keyword>
<accession>A0ABW3ETE5</accession>
<dbReference type="EMBL" id="JBHTJA010000061">
    <property type="protein sequence ID" value="MFD0903694.1"/>
    <property type="molecule type" value="Genomic_DNA"/>
</dbReference>
<evidence type="ECO:0000313" key="3">
    <source>
        <dbReference type="Proteomes" id="UP001596972"/>
    </source>
</evidence>
<proteinExistence type="predicted"/>
<organism evidence="2 3">
    <name type="scientific">Actinomadura sediminis</name>
    <dbReference type="NCBI Taxonomy" id="1038904"/>
    <lineage>
        <taxon>Bacteria</taxon>
        <taxon>Bacillati</taxon>
        <taxon>Actinomycetota</taxon>
        <taxon>Actinomycetes</taxon>
        <taxon>Streptosporangiales</taxon>
        <taxon>Thermomonosporaceae</taxon>
        <taxon>Actinomadura</taxon>
    </lineage>
</organism>
<evidence type="ECO:0000313" key="2">
    <source>
        <dbReference type="EMBL" id="MFD0903694.1"/>
    </source>
</evidence>
<protein>
    <submittedName>
        <fullName evidence="2">Uncharacterized protein</fullName>
    </submittedName>
</protein>
<sequence>MTGLAAAMDVAALIFLGWSLAAMRRNRDEPDGDAGQSAALALIGVSLLLLSIPLWALP</sequence>
<feature type="transmembrane region" description="Helical" evidence="1">
    <location>
        <begin position="37"/>
        <end position="57"/>
    </location>
</feature>
<name>A0ABW3ETE5_9ACTN</name>
<comment type="caution">
    <text evidence="2">The sequence shown here is derived from an EMBL/GenBank/DDBJ whole genome shotgun (WGS) entry which is preliminary data.</text>
</comment>
<gene>
    <name evidence="2" type="ORF">ACFQ11_25120</name>
</gene>
<keyword evidence="1" id="KW-1133">Transmembrane helix</keyword>